<feature type="domain" description="Heparan-alpha-glucosaminide N-acetyltransferase catalytic" evidence="2">
    <location>
        <begin position="12"/>
        <end position="223"/>
    </location>
</feature>
<evidence type="ECO:0000259" key="2">
    <source>
        <dbReference type="Pfam" id="PF07786"/>
    </source>
</evidence>
<feature type="transmembrane region" description="Helical" evidence="1">
    <location>
        <begin position="231"/>
        <end position="249"/>
    </location>
</feature>
<name>A0A1G7DI94_9BACT</name>
<accession>A0A1G7DI94</accession>
<dbReference type="PANTHER" id="PTHR40407:SF1">
    <property type="entry name" value="HEPARAN-ALPHA-GLUCOSAMINIDE N-ACETYLTRANSFERASE CATALYTIC DOMAIN-CONTAINING PROTEIN"/>
    <property type="match status" value="1"/>
</dbReference>
<dbReference type="OrthoDB" id="508112at2"/>
<sequence length="399" mass="45503">MYTTTTSTLTNRIRSIDTVRGLIIIIMALDHVRDFFHIAGATGDPTDLATTTPALFFTRWITHYCAPSFMMLSGLSAYLSGQNKTAAEKSSFLIKRGFWLILVEMVFMTFAFTFDIYYKTLFFAVFWALGGAMIVLGVAVRFASPKTILILGLALVLGHNLLDYVKLQENSVGDILLRIFFTGRGTFLPRPDGGAIVFLYVIFPWAGIMMSGYGLGMLFNRNADPARRRKLLLLTGAALTVLFVVLRLINGYGDPVPWSTQDTGVKTFMSFFNVTKYPPSLFFTFMTQGPILILLALTEHTDNAFSRICTVYGRVPFFFFLVHFYVIHIMTMVIVFLSGYTWKQATDDSLFFKFRPNEFGYPLGQTYLIWILIVVALYLPCKWYGEYRARKRTWWLSYL</sequence>
<keyword evidence="1" id="KW-0472">Membrane</keyword>
<feature type="transmembrane region" description="Helical" evidence="1">
    <location>
        <begin position="277"/>
        <end position="297"/>
    </location>
</feature>
<feature type="transmembrane region" description="Helical" evidence="1">
    <location>
        <begin position="317"/>
        <end position="339"/>
    </location>
</feature>
<feature type="transmembrane region" description="Helical" evidence="1">
    <location>
        <begin position="61"/>
        <end position="81"/>
    </location>
</feature>
<evidence type="ECO:0000313" key="4">
    <source>
        <dbReference type="Proteomes" id="UP000198748"/>
    </source>
</evidence>
<feature type="transmembrane region" description="Helical" evidence="1">
    <location>
        <begin position="93"/>
        <end position="114"/>
    </location>
</feature>
<keyword evidence="1" id="KW-1133">Transmembrane helix</keyword>
<dbReference type="InterPro" id="IPR012429">
    <property type="entry name" value="HGSNAT_cat"/>
</dbReference>
<proteinExistence type="predicted"/>
<dbReference type="Pfam" id="PF07786">
    <property type="entry name" value="HGSNAT_cat"/>
    <property type="match status" value="1"/>
</dbReference>
<evidence type="ECO:0000313" key="3">
    <source>
        <dbReference type="EMBL" id="SDE51288.1"/>
    </source>
</evidence>
<dbReference type="AlphaFoldDB" id="A0A1G7DI94"/>
<dbReference type="RefSeq" id="WP_090148801.1">
    <property type="nucleotide sequence ID" value="NZ_FNAN01000005.1"/>
</dbReference>
<dbReference type="STRING" id="659014.SAMN04487996_105249"/>
<feature type="transmembrane region" description="Helical" evidence="1">
    <location>
        <begin position="197"/>
        <end position="219"/>
    </location>
</feature>
<feature type="transmembrane region" description="Helical" evidence="1">
    <location>
        <begin position="120"/>
        <end position="140"/>
    </location>
</feature>
<dbReference type="PANTHER" id="PTHR40407">
    <property type="entry name" value="MEMBRANE PROTEIN-LIKE PROTEIN"/>
    <property type="match status" value="1"/>
</dbReference>
<dbReference type="Proteomes" id="UP000198748">
    <property type="component" value="Unassembled WGS sequence"/>
</dbReference>
<keyword evidence="1" id="KW-0812">Transmembrane</keyword>
<organism evidence="3 4">
    <name type="scientific">Dyadobacter soli</name>
    <dbReference type="NCBI Taxonomy" id="659014"/>
    <lineage>
        <taxon>Bacteria</taxon>
        <taxon>Pseudomonadati</taxon>
        <taxon>Bacteroidota</taxon>
        <taxon>Cytophagia</taxon>
        <taxon>Cytophagales</taxon>
        <taxon>Spirosomataceae</taxon>
        <taxon>Dyadobacter</taxon>
    </lineage>
</organism>
<protein>
    <submittedName>
        <fullName evidence="3">Uncharacterized membrane protein</fullName>
    </submittedName>
</protein>
<feature type="transmembrane region" description="Helical" evidence="1">
    <location>
        <begin position="359"/>
        <end position="381"/>
    </location>
</feature>
<reference evidence="4" key="1">
    <citation type="submission" date="2016-10" db="EMBL/GenBank/DDBJ databases">
        <authorList>
            <person name="Varghese N."/>
            <person name="Submissions S."/>
        </authorList>
    </citation>
    <scope>NUCLEOTIDE SEQUENCE [LARGE SCALE GENOMIC DNA]</scope>
    <source>
        <strain evidence="4">DSM 25329</strain>
    </source>
</reference>
<dbReference type="EMBL" id="FNAN01000005">
    <property type="protein sequence ID" value="SDE51288.1"/>
    <property type="molecule type" value="Genomic_DNA"/>
</dbReference>
<keyword evidence="4" id="KW-1185">Reference proteome</keyword>
<gene>
    <name evidence="3" type="ORF">SAMN04487996_105249</name>
</gene>
<evidence type="ECO:0000256" key="1">
    <source>
        <dbReference type="SAM" id="Phobius"/>
    </source>
</evidence>